<keyword evidence="5" id="KW-1185">Reference proteome</keyword>
<feature type="domain" description="HTH tetR-type" evidence="3">
    <location>
        <begin position="8"/>
        <end position="68"/>
    </location>
</feature>
<dbReference type="PANTHER" id="PTHR30055">
    <property type="entry name" value="HTH-TYPE TRANSCRIPTIONAL REGULATOR RUTR"/>
    <property type="match status" value="1"/>
</dbReference>
<dbReference type="EMBL" id="CP060714">
    <property type="protein sequence ID" value="QNN57822.1"/>
    <property type="molecule type" value="Genomic_DNA"/>
</dbReference>
<dbReference type="Proteomes" id="UP000515811">
    <property type="component" value="Chromosome"/>
</dbReference>
<gene>
    <name evidence="4" type="ORF">H9K76_02760</name>
</gene>
<dbReference type="RefSeq" id="WP_187598067.1">
    <property type="nucleotide sequence ID" value="NZ_CP060714.1"/>
</dbReference>
<dbReference type="PANTHER" id="PTHR30055:SF223">
    <property type="entry name" value="HTH-TYPE TRANSCRIPTIONAL REGULATOR UIDR"/>
    <property type="match status" value="1"/>
</dbReference>
<dbReference type="Gene3D" id="1.10.357.10">
    <property type="entry name" value="Tetracycline Repressor, domain 2"/>
    <property type="match status" value="1"/>
</dbReference>
<feature type="DNA-binding region" description="H-T-H motif" evidence="2">
    <location>
        <begin position="31"/>
        <end position="50"/>
    </location>
</feature>
<dbReference type="InterPro" id="IPR025722">
    <property type="entry name" value="TetR"/>
</dbReference>
<name>A0A7G9RQE7_9BURK</name>
<dbReference type="PRINTS" id="PR00455">
    <property type="entry name" value="HTHTETR"/>
</dbReference>
<dbReference type="AlphaFoldDB" id="A0A7G9RQE7"/>
<evidence type="ECO:0000259" key="3">
    <source>
        <dbReference type="PROSITE" id="PS50977"/>
    </source>
</evidence>
<keyword evidence="1 2" id="KW-0238">DNA-binding</keyword>
<evidence type="ECO:0000313" key="5">
    <source>
        <dbReference type="Proteomes" id="UP000515811"/>
    </source>
</evidence>
<dbReference type="InterPro" id="IPR001647">
    <property type="entry name" value="HTH_TetR"/>
</dbReference>
<dbReference type="KEGG" id="drg:H9K76_02760"/>
<dbReference type="Pfam" id="PF00440">
    <property type="entry name" value="TetR_N"/>
    <property type="match status" value="1"/>
</dbReference>
<dbReference type="GO" id="GO:0003700">
    <property type="term" value="F:DNA-binding transcription factor activity"/>
    <property type="evidence" value="ECO:0007669"/>
    <property type="project" value="TreeGrafter"/>
</dbReference>
<dbReference type="GO" id="GO:0000976">
    <property type="term" value="F:transcription cis-regulatory region binding"/>
    <property type="evidence" value="ECO:0007669"/>
    <property type="project" value="TreeGrafter"/>
</dbReference>
<dbReference type="InterPro" id="IPR050109">
    <property type="entry name" value="HTH-type_TetR-like_transc_reg"/>
</dbReference>
<evidence type="ECO:0000313" key="4">
    <source>
        <dbReference type="EMBL" id="QNN57822.1"/>
    </source>
</evidence>
<dbReference type="InterPro" id="IPR009057">
    <property type="entry name" value="Homeodomain-like_sf"/>
</dbReference>
<evidence type="ECO:0000256" key="1">
    <source>
        <dbReference type="ARBA" id="ARBA00023125"/>
    </source>
</evidence>
<protein>
    <submittedName>
        <fullName evidence="4">TetR/AcrR family transcriptional regulator</fullName>
    </submittedName>
</protein>
<dbReference type="SUPFAM" id="SSF46689">
    <property type="entry name" value="Homeodomain-like"/>
    <property type="match status" value="1"/>
</dbReference>
<organism evidence="4 5">
    <name type="scientific">Diaphorobacter ruginosibacter</name>
    <dbReference type="NCBI Taxonomy" id="1715720"/>
    <lineage>
        <taxon>Bacteria</taxon>
        <taxon>Pseudomonadati</taxon>
        <taxon>Pseudomonadota</taxon>
        <taxon>Betaproteobacteria</taxon>
        <taxon>Burkholderiales</taxon>
        <taxon>Comamonadaceae</taxon>
        <taxon>Diaphorobacter</taxon>
    </lineage>
</organism>
<proteinExistence type="predicted"/>
<sequence>MATRKAPRRTAQRILESSLALFNRFGEPGVSTNAIAADMGISPGNLYYHFPAKDDLVNALFLQYEQALQPILDAADAVTNVEDAWFFLHSLFEANWQYRFVFRNLNELLSRNRHLEARVREWMDALGRSMNALLSTMQSHRALLAPPLGWDTVGTSMVVVQVYWLSYEYVRDPRKALEEDNAQNAALRSAAHVLSLLAPYATSGQQAHLRHLIDAYGVRQAEAQANAAA</sequence>
<accession>A0A7G9RQE7</accession>
<dbReference type="Pfam" id="PF13972">
    <property type="entry name" value="TetR"/>
    <property type="match status" value="1"/>
</dbReference>
<reference evidence="4 5" key="1">
    <citation type="submission" date="2020-08" db="EMBL/GenBank/DDBJ databases">
        <title>Genome sequence of Diaphorobacter ruginosibacter DSM 27467T.</title>
        <authorList>
            <person name="Hyun D.-W."/>
            <person name="Bae J.-W."/>
        </authorList>
    </citation>
    <scope>NUCLEOTIDE SEQUENCE [LARGE SCALE GENOMIC DNA]</scope>
    <source>
        <strain evidence="4 5">DSM 27467</strain>
    </source>
</reference>
<dbReference type="PROSITE" id="PS50977">
    <property type="entry name" value="HTH_TETR_2"/>
    <property type="match status" value="1"/>
</dbReference>
<evidence type="ECO:0000256" key="2">
    <source>
        <dbReference type="PROSITE-ProRule" id="PRU00335"/>
    </source>
</evidence>